<dbReference type="Gene3D" id="2.60.120.260">
    <property type="entry name" value="Galactose-binding domain-like"/>
    <property type="match status" value="1"/>
</dbReference>
<dbReference type="InterPro" id="IPR008979">
    <property type="entry name" value="Galactose-bd-like_sf"/>
</dbReference>
<dbReference type="PROSITE" id="PS00719">
    <property type="entry name" value="GLYCOSYL_HYDROL_F2_1"/>
    <property type="match status" value="1"/>
</dbReference>
<keyword evidence="7" id="KW-1185">Reference proteome</keyword>
<dbReference type="SUPFAM" id="SSF51445">
    <property type="entry name" value="(Trans)glycosidases"/>
    <property type="match status" value="1"/>
</dbReference>
<dbReference type="SUPFAM" id="SSF49785">
    <property type="entry name" value="Galactose-binding domain-like"/>
    <property type="match status" value="1"/>
</dbReference>
<dbReference type="Gene3D" id="2.60.40.10">
    <property type="entry name" value="Immunoglobulins"/>
    <property type="match status" value="1"/>
</dbReference>
<dbReference type="SUPFAM" id="SSF49303">
    <property type="entry name" value="beta-Galactosidase/glucuronidase domain"/>
    <property type="match status" value="1"/>
</dbReference>
<dbReference type="InterPro" id="IPR036156">
    <property type="entry name" value="Beta-gal/glucu_dom_sf"/>
</dbReference>
<dbReference type="PRINTS" id="PR00132">
    <property type="entry name" value="GLHYDRLASE2"/>
</dbReference>
<evidence type="ECO:0000256" key="3">
    <source>
        <dbReference type="ARBA" id="ARBA00023295"/>
    </source>
</evidence>
<dbReference type="PANTHER" id="PTHR42732">
    <property type="entry name" value="BETA-GALACTOSIDASE"/>
    <property type="match status" value="1"/>
</dbReference>
<dbReference type="InterPro" id="IPR006101">
    <property type="entry name" value="Glyco_hydro_2"/>
</dbReference>
<comment type="caution">
    <text evidence="6">The sequence shown here is derived from an EMBL/GenBank/DDBJ whole genome shotgun (WGS) entry which is preliminary data.</text>
</comment>
<dbReference type="EMBL" id="BAABYW010000001">
    <property type="protein sequence ID" value="GAA6407634.1"/>
    <property type="molecule type" value="Genomic_DNA"/>
</dbReference>
<reference evidence="6 7" key="1">
    <citation type="submission" date="2024-04" db="EMBL/GenBank/DDBJ databases">
        <title>Defined microbial consortia suppress multidrug-resistant proinflammatory Enterobacteriaceae via ecological control.</title>
        <authorList>
            <person name="Furuichi M."/>
            <person name="Kawaguchi T."/>
            <person name="Pust M."/>
            <person name="Yasuma K."/>
            <person name="Plichta D."/>
            <person name="Hasegawa N."/>
            <person name="Ohya T."/>
            <person name="Bhattarai S."/>
            <person name="Sasajima S."/>
            <person name="Aoto Y."/>
            <person name="Tuganbaev T."/>
            <person name="Yaginuma M."/>
            <person name="Ueda M."/>
            <person name="Okahashi N."/>
            <person name="Amafuji K."/>
            <person name="Kiridooshi Y."/>
            <person name="Sugita K."/>
            <person name="Strazar M."/>
            <person name="Skelly A."/>
            <person name="Suda W."/>
            <person name="Hattori M."/>
            <person name="Nakamoto N."/>
            <person name="Caballero S."/>
            <person name="Norman J."/>
            <person name="Olle B."/>
            <person name="Tanoue T."/>
            <person name="Arita M."/>
            <person name="Bucci V."/>
            <person name="Atarashi K."/>
            <person name="Xavier R."/>
            <person name="Honda K."/>
        </authorList>
    </citation>
    <scope>NUCLEOTIDE SEQUENCE [LARGE SCALE GENOMIC DNA]</scope>
    <source>
        <strain evidence="7">k04-0078-D8-1</strain>
    </source>
</reference>
<name>A0ABQ0B858_9FIRM</name>
<dbReference type="InterPro" id="IPR023230">
    <property type="entry name" value="Glyco_hydro_2_CS"/>
</dbReference>
<feature type="domain" description="Glycoside hydrolase family 2 immunoglobulin-like beta-sandwich" evidence="4">
    <location>
        <begin position="208"/>
        <end position="260"/>
    </location>
</feature>
<accession>A0ABQ0B858</accession>
<gene>
    <name evidence="6" type="ORF">K040078D81_17510</name>
</gene>
<dbReference type="InterPro" id="IPR051913">
    <property type="entry name" value="GH2_Domain-Containing"/>
</dbReference>
<dbReference type="Proteomes" id="UP001600943">
    <property type="component" value="Unassembled WGS sequence"/>
</dbReference>
<organism evidence="6 7">
    <name type="scientific">Blautia hominis</name>
    <dbReference type="NCBI Taxonomy" id="2025493"/>
    <lineage>
        <taxon>Bacteria</taxon>
        <taxon>Bacillati</taxon>
        <taxon>Bacillota</taxon>
        <taxon>Clostridia</taxon>
        <taxon>Lachnospirales</taxon>
        <taxon>Lachnospiraceae</taxon>
        <taxon>Blautia</taxon>
    </lineage>
</organism>
<evidence type="ECO:0000256" key="2">
    <source>
        <dbReference type="ARBA" id="ARBA00022801"/>
    </source>
</evidence>
<protein>
    <submittedName>
        <fullName evidence="6">Glycoside hydrolase family 2 protein</fullName>
    </submittedName>
</protein>
<keyword evidence="2 6" id="KW-0378">Hydrolase</keyword>
<keyword evidence="3" id="KW-0326">Glycosidase</keyword>
<dbReference type="Pfam" id="PF00703">
    <property type="entry name" value="Glyco_hydro_2"/>
    <property type="match status" value="1"/>
</dbReference>
<dbReference type="InterPro" id="IPR006103">
    <property type="entry name" value="Glyco_hydro_2_cat"/>
</dbReference>
<dbReference type="InterPro" id="IPR013783">
    <property type="entry name" value="Ig-like_fold"/>
</dbReference>
<dbReference type="GO" id="GO:0016787">
    <property type="term" value="F:hydrolase activity"/>
    <property type="evidence" value="ECO:0007669"/>
    <property type="project" value="UniProtKB-KW"/>
</dbReference>
<dbReference type="InterPro" id="IPR006102">
    <property type="entry name" value="Ig-like_GH2"/>
</dbReference>
<feature type="domain" description="Glycoside hydrolase family 2 catalytic" evidence="5">
    <location>
        <begin position="262"/>
        <end position="558"/>
    </location>
</feature>
<evidence type="ECO:0000256" key="1">
    <source>
        <dbReference type="ARBA" id="ARBA00007401"/>
    </source>
</evidence>
<dbReference type="Pfam" id="PF02836">
    <property type="entry name" value="Glyco_hydro_2_C"/>
    <property type="match status" value="1"/>
</dbReference>
<evidence type="ECO:0000313" key="6">
    <source>
        <dbReference type="EMBL" id="GAA6407634.1"/>
    </source>
</evidence>
<evidence type="ECO:0000259" key="5">
    <source>
        <dbReference type="Pfam" id="PF02836"/>
    </source>
</evidence>
<comment type="similarity">
    <text evidence="1">Belongs to the glycosyl hydrolase 2 family.</text>
</comment>
<dbReference type="RefSeq" id="WP_390404651.1">
    <property type="nucleotide sequence ID" value="NZ_BAABYW010000001.1"/>
</dbReference>
<sequence>MIRTFETHKIRKMKELSSCLWDFETLSGEGDCRQQVYVPSCWENYPGTAAYTGKARYCRTFEAEGNVRLEFKGVSHTACVYVDGEKVASHYNAYTIFEAIVPNLRPGKHTLEIIADNSFGPESALHVPNDYQSYGGISRAVIMEEIEDVYIKWIHFTPLLKRNENAEGKAWFGKVEINLCNVSDLDFTGTIVVNFAGHRLVSLPVTLKGKETKIITTEELLCREAEEWSPESPRLYSIEAILEDKDSISVDDLIERVGFRTIEVSGKDILLNGKKLLIKGLCRHEDHPQFGCALPLEAMQYDLMIAKDLGANSIRTTHYPNDELFLDLCDEQGILVWEENHARGLSEELMRNPYFDKQCEDCIYEMITAHYNHPSIYIWGILNECASHTEYGKACYEAQYEWIRKLDASRPRSSASCQFKTDICFGYPEIVSYNIYPKWYHDTPVKEYLKDLYEWVQDNTEGKEKPFLITEIGAGALYGYRHPSHVKWTEEYQAETLKEQITAVFEQDGCSGIYIWQFCDTRVSSSWFGTRPRTMNNKGIVDEYRRAKLSYEIVKGMYKAKGNYKV</sequence>
<dbReference type="PANTHER" id="PTHR42732:SF1">
    <property type="entry name" value="BETA-MANNOSIDASE"/>
    <property type="match status" value="1"/>
</dbReference>
<dbReference type="InterPro" id="IPR017853">
    <property type="entry name" value="GH"/>
</dbReference>
<dbReference type="Gene3D" id="3.20.20.80">
    <property type="entry name" value="Glycosidases"/>
    <property type="match status" value="1"/>
</dbReference>
<evidence type="ECO:0000259" key="4">
    <source>
        <dbReference type="Pfam" id="PF00703"/>
    </source>
</evidence>
<proteinExistence type="inferred from homology"/>
<evidence type="ECO:0000313" key="7">
    <source>
        <dbReference type="Proteomes" id="UP001600943"/>
    </source>
</evidence>